<dbReference type="EMBL" id="QWIQ01000054">
    <property type="protein sequence ID" value="RMZ12073.1"/>
    <property type="molecule type" value="Genomic_DNA"/>
</dbReference>
<dbReference type="Proteomes" id="UP000281468">
    <property type="component" value="Unassembled WGS sequence"/>
</dbReference>
<dbReference type="PANTHER" id="PTHR31126">
    <property type="entry name" value="TYROSINE-PROTEIN PHOSPHATASE"/>
    <property type="match status" value="1"/>
</dbReference>
<proteinExistence type="predicted"/>
<dbReference type="Pfam" id="PF13350">
    <property type="entry name" value="Y_phosphatase3"/>
    <property type="match status" value="1"/>
</dbReference>
<dbReference type="PANTHER" id="PTHR31126:SF10">
    <property type="entry name" value="PROTEIN PHOSPHATASE, PUTATIVE (AFU_ORTHOLOGUE AFUA_6G06650)-RELATED"/>
    <property type="match status" value="1"/>
</dbReference>
<comment type="caution">
    <text evidence="1">The sequence shown here is derived from an EMBL/GenBank/DDBJ whole genome shotgun (WGS) entry which is preliminary data.</text>
</comment>
<dbReference type="InterPro" id="IPR016130">
    <property type="entry name" value="Tyr_Pase_AS"/>
</dbReference>
<dbReference type="VEuPathDB" id="FungiDB:BTJ68_08536"/>
<gene>
    <name evidence="1" type="ORF">D0862_02765</name>
</gene>
<evidence type="ECO:0000313" key="2">
    <source>
        <dbReference type="Proteomes" id="UP000281468"/>
    </source>
</evidence>
<dbReference type="PROSITE" id="PS00383">
    <property type="entry name" value="TYR_PHOSPHATASE_1"/>
    <property type="match status" value="1"/>
</dbReference>
<reference evidence="1 2" key="1">
    <citation type="journal article" date="2018" name="BMC Genomics">
        <title>Genomic evidence for intraspecific hybridization in a clonal and extremely halotolerant yeast.</title>
        <authorList>
            <person name="Gostincar C."/>
            <person name="Stajich J.E."/>
            <person name="Zupancic J."/>
            <person name="Zalar P."/>
            <person name="Gunde-Cimerman N."/>
        </authorList>
    </citation>
    <scope>NUCLEOTIDE SEQUENCE [LARGE SCALE GENOMIC DNA]</scope>
    <source>
        <strain evidence="1 2">EXF-171</strain>
    </source>
</reference>
<dbReference type="SUPFAM" id="SSF52799">
    <property type="entry name" value="(Phosphotyrosine protein) phosphatases II"/>
    <property type="match status" value="1"/>
</dbReference>
<sequence length="358" mass="39742">MGLARAIRLLQSRREPQKKHVLRCYVTTANCSVNKLKSLSARGELECLWTPCGMPAAKTDSAADGIQPSTPPFDRILNFRDVGAYINHINHKTYLRTGKLYRSARPDGATPRDRDRLVNHYNIKTILDLRTETEHIESRRKHADSVPAAPAAAPSDPLLPLRIPEIDYVDIDFNGSGYTSALIRQLTWTQTAKLLGLYAFGYRKEAIGVLSDAVMAERGLAGLAVDSLEHCQAEVKAVYDILANEHSYPLIIHCTQGKDRTGLNILLVLMLLGVPIDAINEDYMLSERELAPEKEEKVQEIMSIGLPASFADCPATWVSQVTEAVHERHGGIERYLESCGVDSEQQARVRSLLSGQQT</sequence>
<dbReference type="InterPro" id="IPR029021">
    <property type="entry name" value="Prot-tyrosine_phosphatase-like"/>
</dbReference>
<dbReference type="Gene3D" id="3.90.190.10">
    <property type="entry name" value="Protein tyrosine phosphatase superfamily"/>
    <property type="match status" value="1"/>
</dbReference>
<organism evidence="1 2">
    <name type="scientific">Hortaea werneckii</name>
    <name type="common">Black yeast</name>
    <name type="synonym">Cladosporium werneckii</name>
    <dbReference type="NCBI Taxonomy" id="91943"/>
    <lineage>
        <taxon>Eukaryota</taxon>
        <taxon>Fungi</taxon>
        <taxon>Dikarya</taxon>
        <taxon>Ascomycota</taxon>
        <taxon>Pezizomycotina</taxon>
        <taxon>Dothideomycetes</taxon>
        <taxon>Dothideomycetidae</taxon>
        <taxon>Mycosphaerellales</taxon>
        <taxon>Teratosphaeriaceae</taxon>
        <taxon>Hortaea</taxon>
    </lineage>
</organism>
<name>A0A3M7HFI8_HORWE</name>
<evidence type="ECO:0000313" key="1">
    <source>
        <dbReference type="EMBL" id="RMZ12073.1"/>
    </source>
</evidence>
<accession>A0A3M7HFI8</accession>
<evidence type="ECO:0008006" key="3">
    <source>
        <dbReference type="Google" id="ProtNLM"/>
    </source>
</evidence>
<dbReference type="AlphaFoldDB" id="A0A3M7HFI8"/>
<protein>
    <recommendedName>
        <fullName evidence="3">Tyrosine specific protein phosphatases domain-containing protein</fullName>
    </recommendedName>
</protein>
<dbReference type="GO" id="GO:0004721">
    <property type="term" value="F:phosphoprotein phosphatase activity"/>
    <property type="evidence" value="ECO:0007669"/>
    <property type="project" value="InterPro"/>
</dbReference>
<dbReference type="InterPro" id="IPR026893">
    <property type="entry name" value="Tyr/Ser_Pase_IphP-type"/>
</dbReference>